<dbReference type="AlphaFoldDB" id="J4X1P6"/>
<evidence type="ECO:0000313" key="2">
    <source>
        <dbReference type="Proteomes" id="UP000010116"/>
    </source>
</evidence>
<proteinExistence type="predicted"/>
<evidence type="ECO:0000313" key="1">
    <source>
        <dbReference type="EMBL" id="EJP73385.1"/>
    </source>
</evidence>
<name>J4X1P6_9GAMM</name>
<dbReference type="HOGENOM" id="CLU_1642533_0_0_6"/>
<dbReference type="Proteomes" id="UP000010116">
    <property type="component" value="Unassembled WGS sequence"/>
</dbReference>
<sequence>MKKTIFTIIALLNINFLEACFSPDPKLGDSAYWAVQAIESYAAKDYEKSVAVVDECYELYVPNAVEIQKLFNKTDKKEPPIGRVDRKDKKRIQDNYILNDVSMALWAKARSLHELGKIKEAETAYAQCLFLTHGRAWDPGGWFWNPSSDCIKYAIKLLNKK</sequence>
<protein>
    <submittedName>
        <fullName evidence="1">Putative oligopeptide ABC transporter, ATP-binding protein</fullName>
    </submittedName>
</protein>
<accession>J4X1P6</accession>
<dbReference type="GO" id="GO:0005524">
    <property type="term" value="F:ATP binding"/>
    <property type="evidence" value="ECO:0007669"/>
    <property type="project" value="UniProtKB-KW"/>
</dbReference>
<keyword evidence="1" id="KW-0547">Nucleotide-binding</keyword>
<dbReference type="EMBL" id="JH611165">
    <property type="protein sequence ID" value="EJP73385.1"/>
    <property type="molecule type" value="Genomic_DNA"/>
</dbReference>
<organism evidence="1 2">
    <name type="scientific">SAR86 cluster bacterium SAR86B</name>
    <dbReference type="NCBI Taxonomy" id="1123867"/>
    <lineage>
        <taxon>Bacteria</taxon>
        <taxon>Pseudomonadati</taxon>
        <taxon>Pseudomonadota</taxon>
        <taxon>Gammaproteobacteria</taxon>
        <taxon>SAR86 cluster</taxon>
    </lineage>
</organism>
<reference evidence="1 2" key="1">
    <citation type="journal article" date="2012" name="ISME J.">
        <title>Genomic insights to SAR86, an abundant and uncultivated marine bacterial lineage.</title>
        <authorList>
            <person name="Dupont C.L."/>
            <person name="Rusch D.B."/>
            <person name="Yooseph S."/>
            <person name="Lombardo M.J."/>
            <person name="Richter R.A."/>
            <person name="Valas R."/>
            <person name="Novotny M."/>
            <person name="Yee-Greenbaum J."/>
            <person name="Selengut J.D."/>
            <person name="Haft D.H."/>
            <person name="Halpern A.L."/>
            <person name="Lasken R.S."/>
            <person name="Nealson K."/>
            <person name="Friedman R."/>
            <person name="Venter J.C."/>
        </authorList>
    </citation>
    <scope>NUCLEOTIDE SEQUENCE [LARGE SCALE GENOMIC DNA]</scope>
</reference>
<keyword evidence="1" id="KW-0067">ATP-binding</keyword>
<gene>
    <name evidence="1" type="ORF">NT02SARS_0211</name>
</gene>